<dbReference type="SUPFAM" id="SSF81665">
    <property type="entry name" value="Calcium ATPase, transmembrane domain M"/>
    <property type="match status" value="1"/>
</dbReference>
<dbReference type="Proteomes" id="UP000038045">
    <property type="component" value="Unplaced"/>
</dbReference>
<organism evidence="8 9">
    <name type="scientific">Parastrongyloides trichosuri</name>
    <name type="common">Possum-specific nematode worm</name>
    <dbReference type="NCBI Taxonomy" id="131310"/>
    <lineage>
        <taxon>Eukaryota</taxon>
        <taxon>Metazoa</taxon>
        <taxon>Ecdysozoa</taxon>
        <taxon>Nematoda</taxon>
        <taxon>Chromadorea</taxon>
        <taxon>Rhabditida</taxon>
        <taxon>Tylenchina</taxon>
        <taxon>Panagrolaimomorpha</taxon>
        <taxon>Strongyloidoidea</taxon>
        <taxon>Strongyloididae</taxon>
        <taxon>Parastrongyloides</taxon>
    </lineage>
</organism>
<dbReference type="Gene3D" id="3.40.1110.10">
    <property type="entry name" value="Calcium-transporting ATPase, cytoplasmic domain N"/>
    <property type="match status" value="1"/>
</dbReference>
<evidence type="ECO:0000256" key="1">
    <source>
        <dbReference type="ARBA" id="ARBA00004651"/>
    </source>
</evidence>
<dbReference type="InterPro" id="IPR036412">
    <property type="entry name" value="HAD-like_sf"/>
</dbReference>
<dbReference type="STRING" id="131310.A0A0N5A3Y0"/>
<proteinExistence type="predicted"/>
<comment type="subcellular location">
    <subcellularLocation>
        <location evidence="1">Cell membrane</location>
        <topology evidence="1">Multi-pass membrane protein</topology>
    </subcellularLocation>
</comment>
<keyword evidence="2" id="KW-1003">Cell membrane</keyword>
<dbReference type="InterPro" id="IPR050510">
    <property type="entry name" value="Cation_transp_ATPase_P-type"/>
</dbReference>
<reference evidence="9" key="1">
    <citation type="submission" date="2017-02" db="UniProtKB">
        <authorList>
            <consortium name="WormBaseParasite"/>
        </authorList>
    </citation>
    <scope>IDENTIFICATION</scope>
</reference>
<protein>
    <submittedName>
        <fullName evidence="9">Cation_ATPase_C domain-containing protein</fullName>
    </submittedName>
</protein>
<dbReference type="AlphaFoldDB" id="A0A0N5A3Y0"/>
<dbReference type="InterPro" id="IPR023298">
    <property type="entry name" value="ATPase_P-typ_TM_dom_sf"/>
</dbReference>
<dbReference type="PRINTS" id="PR00119">
    <property type="entry name" value="CATATPASE"/>
</dbReference>
<dbReference type="GO" id="GO:0005886">
    <property type="term" value="C:plasma membrane"/>
    <property type="evidence" value="ECO:0007669"/>
    <property type="project" value="UniProtKB-SubCell"/>
</dbReference>
<evidence type="ECO:0000256" key="4">
    <source>
        <dbReference type="ARBA" id="ARBA00022989"/>
    </source>
</evidence>
<dbReference type="PRINTS" id="PR00121">
    <property type="entry name" value="NAKATPASE"/>
</dbReference>
<dbReference type="PANTHER" id="PTHR43294">
    <property type="entry name" value="SODIUM/POTASSIUM-TRANSPORTING ATPASE SUBUNIT ALPHA"/>
    <property type="match status" value="1"/>
</dbReference>
<keyword evidence="8" id="KW-1185">Reference proteome</keyword>
<accession>A0A0N5A3Y0</accession>
<dbReference type="Gene3D" id="3.40.50.1000">
    <property type="entry name" value="HAD superfamily/HAD-like"/>
    <property type="match status" value="1"/>
</dbReference>
<dbReference type="GO" id="GO:0000166">
    <property type="term" value="F:nucleotide binding"/>
    <property type="evidence" value="ECO:0007669"/>
    <property type="project" value="InterPro"/>
</dbReference>
<dbReference type="GO" id="GO:0030007">
    <property type="term" value="P:intracellular potassium ion homeostasis"/>
    <property type="evidence" value="ECO:0007669"/>
    <property type="project" value="TreeGrafter"/>
</dbReference>
<feature type="transmembrane region" description="Helical" evidence="6">
    <location>
        <begin position="401"/>
        <end position="424"/>
    </location>
</feature>
<dbReference type="GO" id="GO:0036376">
    <property type="term" value="P:sodium ion export across plasma membrane"/>
    <property type="evidence" value="ECO:0007669"/>
    <property type="project" value="TreeGrafter"/>
</dbReference>
<evidence type="ECO:0000259" key="7">
    <source>
        <dbReference type="Pfam" id="PF00689"/>
    </source>
</evidence>
<feature type="transmembrane region" description="Helical" evidence="6">
    <location>
        <begin position="549"/>
        <end position="569"/>
    </location>
</feature>
<feature type="domain" description="Cation-transporting P-type ATPase C-terminal" evidence="7">
    <location>
        <begin position="413"/>
        <end position="604"/>
    </location>
</feature>
<dbReference type="SUPFAM" id="SSF56784">
    <property type="entry name" value="HAD-like"/>
    <property type="match status" value="1"/>
</dbReference>
<feature type="transmembrane region" description="Helical" evidence="6">
    <location>
        <begin position="516"/>
        <end position="537"/>
    </location>
</feature>
<dbReference type="GO" id="GO:0005391">
    <property type="term" value="F:P-type sodium:potassium-exchanging transporter activity"/>
    <property type="evidence" value="ECO:0007669"/>
    <property type="project" value="TreeGrafter"/>
</dbReference>
<name>A0A0N5A3Y0_PARTI</name>
<dbReference type="InterPro" id="IPR006068">
    <property type="entry name" value="ATPase_P-typ_cation-transptr_C"/>
</dbReference>
<evidence type="ECO:0000256" key="2">
    <source>
        <dbReference type="ARBA" id="ARBA00022475"/>
    </source>
</evidence>
<keyword evidence="4 6" id="KW-1133">Transmembrane helix</keyword>
<keyword evidence="5 6" id="KW-0472">Membrane</keyword>
<dbReference type="GO" id="GO:0006883">
    <property type="term" value="P:intracellular sodium ion homeostasis"/>
    <property type="evidence" value="ECO:0007669"/>
    <property type="project" value="TreeGrafter"/>
</dbReference>
<evidence type="ECO:0000256" key="6">
    <source>
        <dbReference type="SAM" id="Phobius"/>
    </source>
</evidence>
<dbReference type="InterPro" id="IPR023214">
    <property type="entry name" value="HAD_sf"/>
</dbReference>
<dbReference type="PANTHER" id="PTHR43294:SF21">
    <property type="entry name" value="CATION TRANSPORTING ATPASE"/>
    <property type="match status" value="1"/>
</dbReference>
<dbReference type="Gene3D" id="1.20.1110.10">
    <property type="entry name" value="Calcium-transporting ATPase, transmembrane domain"/>
    <property type="match status" value="1"/>
</dbReference>
<evidence type="ECO:0000256" key="5">
    <source>
        <dbReference type="ARBA" id="ARBA00023136"/>
    </source>
</evidence>
<dbReference type="InterPro" id="IPR023299">
    <property type="entry name" value="ATPase_P-typ_cyto_dom_N"/>
</dbReference>
<evidence type="ECO:0000256" key="3">
    <source>
        <dbReference type="ARBA" id="ARBA00022692"/>
    </source>
</evidence>
<keyword evidence="3 6" id="KW-0812">Transmembrane</keyword>
<dbReference type="Pfam" id="PF00689">
    <property type="entry name" value="Cation_ATPase_C"/>
    <property type="match status" value="1"/>
</dbReference>
<evidence type="ECO:0000313" key="9">
    <source>
        <dbReference type="WBParaSite" id="PTRK_0001633400.1"/>
    </source>
</evidence>
<sequence length="619" mass="70850">MCLCNRSVIEHHPNSQDSIEKFSNNTYTSSGSSMNINSEIKKKLKKMYIKGKPTDVSCLKFVTKFITTEELISLREINEIVYEEAFDVESRFHLVVILNDEDKKHTNIMNGISHVLYILMVKGAAEELYRRCSTININNEEVKITKDMKEEFEKAFLSMAEKQQSCLGFAYKKFYAPLGLNFKNEKMFKLYCPFYKSEENDLSFIGMIGIETLIRENVGNSISNLQRDGISLFITSGDHPETLKSVGNHILYNLNKKKCSDSSLESEIVEKDKQKVEVIHCGSLHLMTSNHWKKLLNQKSIIFFARAKPDHRLEIVKQCKNYKEIVTATGHGVLDSPTLREANTGIAVNAIGSILAQEAADIIAKHTTLSAITEGINEGKLLHKNFNKSIAYTLSHMLPEVIPILLTFIFGFPLILNSIQLIVIDLITELPPSIALIYQKENKLDNPRNKATSRSKRIPWKLLSYCYIQIGIVMSIGCLLSYFLTYLYYGISLSQISLMNKSPLPNDKQIIQEASAAWHITIVISQMFHIFSCATYRTSIFKIQKFNKMLLLAVAFEVLVTSLLLSVPFFNEWLLIKPPPYFVYIIAIVTGMIITLYNEIRKFLLRRQHKYSWVSIFCW</sequence>
<feature type="transmembrane region" description="Helical" evidence="6">
    <location>
        <begin position="462"/>
        <end position="489"/>
    </location>
</feature>
<evidence type="ECO:0000313" key="8">
    <source>
        <dbReference type="Proteomes" id="UP000038045"/>
    </source>
</evidence>
<dbReference type="SUPFAM" id="SSF81660">
    <property type="entry name" value="Metal cation-transporting ATPase, ATP-binding domain N"/>
    <property type="match status" value="1"/>
</dbReference>
<dbReference type="WBParaSite" id="PTRK_0001633400.1">
    <property type="protein sequence ID" value="PTRK_0001633400.1"/>
    <property type="gene ID" value="PTRK_0001633400"/>
</dbReference>
<dbReference type="GO" id="GO:1990573">
    <property type="term" value="P:potassium ion import across plasma membrane"/>
    <property type="evidence" value="ECO:0007669"/>
    <property type="project" value="TreeGrafter"/>
</dbReference>
<feature type="transmembrane region" description="Helical" evidence="6">
    <location>
        <begin position="581"/>
        <end position="600"/>
    </location>
</feature>
<dbReference type="Pfam" id="PF13246">
    <property type="entry name" value="Cation_ATPase"/>
    <property type="match status" value="1"/>
</dbReference>
<dbReference type="GO" id="GO:1902600">
    <property type="term" value="P:proton transmembrane transport"/>
    <property type="evidence" value="ECO:0007669"/>
    <property type="project" value="TreeGrafter"/>
</dbReference>